<dbReference type="Proteomes" id="UP000523087">
    <property type="component" value="Unassembled WGS sequence"/>
</dbReference>
<proteinExistence type="predicted"/>
<evidence type="ECO:0000313" key="3">
    <source>
        <dbReference type="Proteomes" id="UP000523087"/>
    </source>
</evidence>
<protein>
    <submittedName>
        <fullName evidence="2">DNA-binding transcriptional regulator YbjK</fullName>
    </submittedName>
</protein>
<reference evidence="2 3" key="1">
    <citation type="submission" date="2020-07" db="EMBL/GenBank/DDBJ databases">
        <title>Genomic Encyclopedia of Type Strains, Phase IV (KMG-IV): sequencing the most valuable type-strain genomes for metagenomic binning, comparative biology and taxonomic classification.</title>
        <authorList>
            <person name="Goeker M."/>
        </authorList>
    </citation>
    <scope>NUCLEOTIDE SEQUENCE [LARGE SCALE GENOMIC DNA]</scope>
    <source>
        <strain evidence="2 3">DSM 15730</strain>
    </source>
</reference>
<sequence length="219" mass="25776">MLVIYVNAKAKPSVYKGTPRLPNETHPVFYFRHSTAKKLFEQQQTFHKQLSSSVEQLSEQLQASFSSHEEQHHHLYEQWMKQIQQDETLKQAILDSLTVQEIATKNLAQQVTSQEQLYQDLLARLESQEKLFQTLAEKLELQDVFHETIIKRLDDQEAVNHKVVRQLDNLKEIVFERCSYVVEKIETAVKQLCSSLLRIPSKKQDREQHEEPVKEIVHM</sequence>
<evidence type="ECO:0000256" key="1">
    <source>
        <dbReference type="SAM" id="Coils"/>
    </source>
</evidence>
<dbReference type="RefSeq" id="WP_181556161.1">
    <property type="nucleotide sequence ID" value="NZ_CP064060.1"/>
</dbReference>
<accession>A0A7V9Z799</accession>
<keyword evidence="2" id="KW-0238">DNA-binding</keyword>
<feature type="coiled-coil region" evidence="1">
    <location>
        <begin position="111"/>
        <end position="173"/>
    </location>
</feature>
<dbReference type="EMBL" id="JACDUT010000006">
    <property type="protein sequence ID" value="MBA2875326.1"/>
    <property type="molecule type" value="Genomic_DNA"/>
</dbReference>
<gene>
    <name evidence="2" type="ORF">HNR31_002114</name>
</gene>
<comment type="caution">
    <text evidence="2">The sequence shown here is derived from an EMBL/GenBank/DDBJ whole genome shotgun (WGS) entry which is preliminary data.</text>
</comment>
<keyword evidence="3" id="KW-1185">Reference proteome</keyword>
<organism evidence="2 3">
    <name type="scientific">Thermaerobacillus caldiproteolyticus</name>
    <dbReference type="NCBI Taxonomy" id="247480"/>
    <lineage>
        <taxon>Bacteria</taxon>
        <taxon>Bacillati</taxon>
        <taxon>Bacillota</taxon>
        <taxon>Bacilli</taxon>
        <taxon>Bacillales</taxon>
        <taxon>Anoxybacillaceae</taxon>
        <taxon>Thermaerobacillus</taxon>
    </lineage>
</organism>
<evidence type="ECO:0000313" key="2">
    <source>
        <dbReference type="EMBL" id="MBA2875326.1"/>
    </source>
</evidence>
<dbReference type="GO" id="GO:0003677">
    <property type="term" value="F:DNA binding"/>
    <property type="evidence" value="ECO:0007669"/>
    <property type="project" value="UniProtKB-KW"/>
</dbReference>
<keyword evidence="1" id="KW-0175">Coiled coil</keyword>
<name>A0A7V9Z799_9BACL</name>
<dbReference type="AlphaFoldDB" id="A0A7V9Z799"/>